<evidence type="ECO:0000313" key="3">
    <source>
        <dbReference type="Proteomes" id="UP000199041"/>
    </source>
</evidence>
<dbReference type="InterPro" id="IPR000883">
    <property type="entry name" value="Cyt_C_Oxase_1"/>
</dbReference>
<dbReference type="Pfam" id="PF00115">
    <property type="entry name" value="COX1"/>
    <property type="match status" value="1"/>
</dbReference>
<dbReference type="Proteomes" id="UP000199041">
    <property type="component" value="Unassembled WGS sequence"/>
</dbReference>
<name>A0A1H3W9S2_9BACT</name>
<keyword evidence="1" id="KW-1133">Transmembrane helix</keyword>
<dbReference type="GO" id="GO:0004129">
    <property type="term" value="F:cytochrome-c oxidase activity"/>
    <property type="evidence" value="ECO:0007669"/>
    <property type="project" value="InterPro"/>
</dbReference>
<dbReference type="InterPro" id="IPR036927">
    <property type="entry name" value="Cyt_c_oxase-like_su1_sf"/>
</dbReference>
<keyword evidence="3" id="KW-1185">Reference proteome</keyword>
<feature type="transmembrane region" description="Helical" evidence="1">
    <location>
        <begin position="254"/>
        <end position="272"/>
    </location>
</feature>
<sequence length="437" mass="48652">MAGINIGKAPANKAVLPFYGAAAVFFILLAVTLLFHSDLLLGGYFNFRLLSIVHLTVVGWLTMLIFGAGYQLLPVICERDLYSELLAFLSFWLLLTGIVLLGGGFWYTPVLAGRFPLWGLLGGLLIFIASGCFVLNVGWTSRICKSYNIQKTFILTAACWLSATTLAGFLLAWNLRYPYIIHKNHLELLKLHVHMGLAGWFLQLIIGVSAKLIPMFLLGKSNKTYLLRNAYILINAGMLLFLIDGYFFSVTARALLYLLIVIAGIGHWLLYLRDVYKNRIKRPIDVTLQFSGLSFVNLMAALVFLTLLLTGSPLGNGHIAYGILAILGWISALGLGMTFKTLPFIVWNGHYKHLNGKGKIPLPKELYRQWLVNVQWWLFVIALYALLAGVLWGSPWVTKIALIFLTGTSLSYGLNVLIVLKHKTNFIHATSTTAPNK</sequence>
<organism evidence="2 3">
    <name type="scientific">Arachidicoccus rhizosphaerae</name>
    <dbReference type="NCBI Taxonomy" id="551991"/>
    <lineage>
        <taxon>Bacteria</taxon>
        <taxon>Pseudomonadati</taxon>
        <taxon>Bacteroidota</taxon>
        <taxon>Chitinophagia</taxon>
        <taxon>Chitinophagales</taxon>
        <taxon>Chitinophagaceae</taxon>
        <taxon>Arachidicoccus</taxon>
    </lineage>
</organism>
<evidence type="ECO:0000256" key="1">
    <source>
        <dbReference type="SAM" id="Phobius"/>
    </source>
</evidence>
<dbReference type="AlphaFoldDB" id="A0A1H3W9S2"/>
<feature type="transmembrane region" description="Helical" evidence="1">
    <location>
        <begin position="14"/>
        <end position="35"/>
    </location>
</feature>
<keyword evidence="1" id="KW-0472">Membrane</keyword>
<feature type="transmembrane region" description="Helical" evidence="1">
    <location>
        <begin position="284"/>
        <end position="307"/>
    </location>
</feature>
<dbReference type="GO" id="GO:0020037">
    <property type="term" value="F:heme binding"/>
    <property type="evidence" value="ECO:0007669"/>
    <property type="project" value="InterPro"/>
</dbReference>
<feature type="transmembrane region" description="Helical" evidence="1">
    <location>
        <begin position="319"/>
        <end position="349"/>
    </location>
</feature>
<feature type="transmembrane region" description="Helical" evidence="1">
    <location>
        <begin position="370"/>
        <end position="394"/>
    </location>
</feature>
<protein>
    <submittedName>
        <fullName evidence="2">Cytochrome C and Quinol oxidase polypeptide I</fullName>
    </submittedName>
</protein>
<reference evidence="2 3" key="1">
    <citation type="submission" date="2016-10" db="EMBL/GenBank/DDBJ databases">
        <authorList>
            <person name="de Groot N.N."/>
        </authorList>
    </citation>
    <scope>NUCLEOTIDE SEQUENCE [LARGE SCALE GENOMIC DNA]</scope>
    <source>
        <strain evidence="2 3">Vu-144</strain>
    </source>
</reference>
<gene>
    <name evidence="2" type="ORF">SAMN05192529_102244</name>
</gene>
<feature type="transmembrane region" description="Helical" evidence="1">
    <location>
        <begin position="85"/>
        <end position="106"/>
    </location>
</feature>
<proteinExistence type="predicted"/>
<accession>A0A1H3W9S2</accession>
<dbReference type="Gene3D" id="1.20.210.10">
    <property type="entry name" value="Cytochrome c oxidase-like, subunit I domain"/>
    <property type="match status" value="2"/>
</dbReference>
<feature type="transmembrane region" description="Helical" evidence="1">
    <location>
        <begin position="230"/>
        <end position="248"/>
    </location>
</feature>
<feature type="transmembrane region" description="Helical" evidence="1">
    <location>
        <begin position="193"/>
        <end position="218"/>
    </location>
</feature>
<dbReference type="GO" id="GO:0009060">
    <property type="term" value="P:aerobic respiration"/>
    <property type="evidence" value="ECO:0007669"/>
    <property type="project" value="InterPro"/>
</dbReference>
<dbReference type="STRING" id="551991.SAMN05192529_102244"/>
<feature type="transmembrane region" description="Helical" evidence="1">
    <location>
        <begin position="400"/>
        <end position="420"/>
    </location>
</feature>
<keyword evidence="1" id="KW-0812">Transmembrane</keyword>
<feature type="transmembrane region" description="Helical" evidence="1">
    <location>
        <begin position="118"/>
        <end position="140"/>
    </location>
</feature>
<feature type="transmembrane region" description="Helical" evidence="1">
    <location>
        <begin position="152"/>
        <end position="173"/>
    </location>
</feature>
<dbReference type="SUPFAM" id="SSF81442">
    <property type="entry name" value="Cytochrome c oxidase subunit I-like"/>
    <property type="match status" value="1"/>
</dbReference>
<evidence type="ECO:0000313" key="2">
    <source>
        <dbReference type="EMBL" id="SDZ83720.1"/>
    </source>
</evidence>
<feature type="transmembrane region" description="Helical" evidence="1">
    <location>
        <begin position="47"/>
        <end position="73"/>
    </location>
</feature>
<dbReference type="RefSeq" id="WP_091393419.1">
    <property type="nucleotide sequence ID" value="NZ_FNQY01000002.1"/>
</dbReference>
<dbReference type="EMBL" id="FNQY01000002">
    <property type="protein sequence ID" value="SDZ83720.1"/>
    <property type="molecule type" value="Genomic_DNA"/>
</dbReference>
<dbReference type="GO" id="GO:0016020">
    <property type="term" value="C:membrane"/>
    <property type="evidence" value="ECO:0007669"/>
    <property type="project" value="InterPro"/>
</dbReference>